<dbReference type="GO" id="GO:0015910">
    <property type="term" value="P:long-chain fatty acid import into peroxisome"/>
    <property type="evidence" value="ECO:0007669"/>
    <property type="project" value="TreeGrafter"/>
</dbReference>
<protein>
    <recommendedName>
        <fullName evidence="10">ABC transporter domain-containing protein</fullName>
    </recommendedName>
</protein>
<evidence type="ECO:0000259" key="10">
    <source>
        <dbReference type="PROSITE" id="PS50893"/>
    </source>
</evidence>
<dbReference type="GO" id="GO:0005524">
    <property type="term" value="F:ATP binding"/>
    <property type="evidence" value="ECO:0007669"/>
    <property type="project" value="UniProtKB-KW"/>
</dbReference>
<dbReference type="Proteomes" id="UP000095009">
    <property type="component" value="Unassembled WGS sequence"/>
</dbReference>
<dbReference type="GO" id="GO:0006635">
    <property type="term" value="P:fatty acid beta-oxidation"/>
    <property type="evidence" value="ECO:0007669"/>
    <property type="project" value="TreeGrafter"/>
</dbReference>
<keyword evidence="3 9" id="KW-0812">Transmembrane</keyword>
<gene>
    <name evidence="11" type="ORF">NADFUDRAFT_84576</name>
</gene>
<dbReference type="InterPro" id="IPR011527">
    <property type="entry name" value="ABC1_TM_dom"/>
</dbReference>
<dbReference type="CDD" id="cd03223">
    <property type="entry name" value="ABCD_peroxisomal_ALDP"/>
    <property type="match status" value="1"/>
</dbReference>
<feature type="region of interest" description="Disordered" evidence="8">
    <location>
        <begin position="48"/>
        <end position="98"/>
    </location>
</feature>
<dbReference type="InterPro" id="IPR050835">
    <property type="entry name" value="ABC_transporter_sub-D"/>
</dbReference>
<dbReference type="GO" id="GO:0005778">
    <property type="term" value="C:peroxisomal membrane"/>
    <property type="evidence" value="ECO:0007669"/>
    <property type="project" value="TreeGrafter"/>
</dbReference>
<dbReference type="GO" id="GO:0140359">
    <property type="term" value="F:ABC-type transporter activity"/>
    <property type="evidence" value="ECO:0007669"/>
    <property type="project" value="InterPro"/>
</dbReference>
<evidence type="ECO:0000313" key="12">
    <source>
        <dbReference type="Proteomes" id="UP000095009"/>
    </source>
</evidence>
<keyword evidence="5" id="KW-0067">ATP-binding</keyword>
<organism evidence="11 12">
    <name type="scientific">Nadsonia fulvescens var. elongata DSM 6958</name>
    <dbReference type="NCBI Taxonomy" id="857566"/>
    <lineage>
        <taxon>Eukaryota</taxon>
        <taxon>Fungi</taxon>
        <taxon>Dikarya</taxon>
        <taxon>Ascomycota</taxon>
        <taxon>Saccharomycotina</taxon>
        <taxon>Dipodascomycetes</taxon>
        <taxon>Dipodascales</taxon>
        <taxon>Dipodascales incertae sedis</taxon>
        <taxon>Nadsonia</taxon>
    </lineage>
</organism>
<reference evidence="11 12" key="1">
    <citation type="journal article" date="2016" name="Proc. Natl. Acad. Sci. U.S.A.">
        <title>Comparative genomics of biotechnologically important yeasts.</title>
        <authorList>
            <person name="Riley R."/>
            <person name="Haridas S."/>
            <person name="Wolfe K.H."/>
            <person name="Lopes M.R."/>
            <person name="Hittinger C.T."/>
            <person name="Goeker M."/>
            <person name="Salamov A.A."/>
            <person name="Wisecaver J.H."/>
            <person name="Long T.M."/>
            <person name="Calvey C.H."/>
            <person name="Aerts A.L."/>
            <person name="Barry K.W."/>
            <person name="Choi C."/>
            <person name="Clum A."/>
            <person name="Coughlan A.Y."/>
            <person name="Deshpande S."/>
            <person name="Douglass A.P."/>
            <person name="Hanson S.J."/>
            <person name="Klenk H.-P."/>
            <person name="LaButti K.M."/>
            <person name="Lapidus A."/>
            <person name="Lindquist E.A."/>
            <person name="Lipzen A.M."/>
            <person name="Meier-Kolthoff J.P."/>
            <person name="Ohm R.A."/>
            <person name="Otillar R.P."/>
            <person name="Pangilinan J.L."/>
            <person name="Peng Y."/>
            <person name="Rokas A."/>
            <person name="Rosa C.A."/>
            <person name="Scheuner C."/>
            <person name="Sibirny A.A."/>
            <person name="Slot J.C."/>
            <person name="Stielow J.B."/>
            <person name="Sun H."/>
            <person name="Kurtzman C.P."/>
            <person name="Blackwell M."/>
            <person name="Grigoriev I.V."/>
            <person name="Jeffries T.W."/>
        </authorList>
    </citation>
    <scope>NUCLEOTIDE SEQUENCE [LARGE SCALE GENOMIC DNA]</scope>
    <source>
        <strain evidence="11 12">DSM 6958</strain>
    </source>
</reference>
<evidence type="ECO:0000256" key="8">
    <source>
        <dbReference type="SAM" id="MobiDB-lite"/>
    </source>
</evidence>
<evidence type="ECO:0000313" key="11">
    <source>
        <dbReference type="EMBL" id="ODQ63091.1"/>
    </source>
</evidence>
<dbReference type="GO" id="GO:0042760">
    <property type="term" value="P:very long-chain fatty acid catabolic process"/>
    <property type="evidence" value="ECO:0007669"/>
    <property type="project" value="TreeGrafter"/>
</dbReference>
<evidence type="ECO:0000256" key="6">
    <source>
        <dbReference type="ARBA" id="ARBA00022989"/>
    </source>
</evidence>
<dbReference type="STRING" id="857566.A0A1E3PCK6"/>
<dbReference type="Gene3D" id="3.40.50.300">
    <property type="entry name" value="P-loop containing nucleotide triphosphate hydrolases"/>
    <property type="match status" value="1"/>
</dbReference>
<keyword evidence="7 9" id="KW-0472">Membrane</keyword>
<feature type="transmembrane region" description="Helical" evidence="9">
    <location>
        <begin position="133"/>
        <end position="153"/>
    </location>
</feature>
<dbReference type="GO" id="GO:0016887">
    <property type="term" value="F:ATP hydrolysis activity"/>
    <property type="evidence" value="ECO:0007669"/>
    <property type="project" value="InterPro"/>
</dbReference>
<dbReference type="EMBL" id="KV454416">
    <property type="protein sequence ID" value="ODQ63091.1"/>
    <property type="molecule type" value="Genomic_DNA"/>
</dbReference>
<evidence type="ECO:0000256" key="4">
    <source>
        <dbReference type="ARBA" id="ARBA00022741"/>
    </source>
</evidence>
<comment type="similarity">
    <text evidence="1">Belongs to the ABC transporter superfamily. ABCD family. Peroxisomal fatty acyl CoA transporter (TC 3.A.1.203) subfamily.</text>
</comment>
<evidence type="ECO:0000256" key="2">
    <source>
        <dbReference type="ARBA" id="ARBA00022448"/>
    </source>
</evidence>
<dbReference type="OrthoDB" id="422637at2759"/>
<dbReference type="InterPro" id="IPR003439">
    <property type="entry name" value="ABC_transporter-like_ATP-bd"/>
</dbReference>
<keyword evidence="4" id="KW-0547">Nucleotide-binding</keyword>
<dbReference type="AlphaFoldDB" id="A0A1E3PCK6"/>
<dbReference type="InterPro" id="IPR027417">
    <property type="entry name" value="P-loop_NTPase"/>
</dbReference>
<dbReference type="SMART" id="SM00382">
    <property type="entry name" value="AAA"/>
    <property type="match status" value="1"/>
</dbReference>
<dbReference type="GO" id="GO:0005324">
    <property type="term" value="F:long-chain fatty acid transmembrane transporter activity"/>
    <property type="evidence" value="ECO:0007669"/>
    <property type="project" value="TreeGrafter"/>
</dbReference>
<evidence type="ECO:0000256" key="9">
    <source>
        <dbReference type="SAM" id="Phobius"/>
    </source>
</evidence>
<dbReference type="GO" id="GO:0007031">
    <property type="term" value="P:peroxisome organization"/>
    <property type="evidence" value="ECO:0007669"/>
    <property type="project" value="TreeGrafter"/>
</dbReference>
<keyword evidence="12" id="KW-1185">Reference proteome</keyword>
<feature type="domain" description="ABC transporter" evidence="10">
    <location>
        <begin position="530"/>
        <end position="778"/>
    </location>
</feature>
<dbReference type="Pfam" id="PF06472">
    <property type="entry name" value="ABC_membrane_2"/>
    <property type="match status" value="2"/>
</dbReference>
<name>A0A1E3PCK6_9ASCO</name>
<dbReference type="InterPro" id="IPR003593">
    <property type="entry name" value="AAA+_ATPase"/>
</dbReference>
<dbReference type="PANTHER" id="PTHR11384:SF69">
    <property type="entry name" value="PEROXISOMAL LONG-CHAIN FATTY ACID IMPORT PROTEIN 1"/>
    <property type="match status" value="1"/>
</dbReference>
<feature type="compositionally biased region" description="Low complexity" evidence="8">
    <location>
        <begin position="86"/>
        <end position="98"/>
    </location>
</feature>
<sequence>MSLQRSRTKLATRAVSWYLSKRSIIIPLVYAALFFNLFRKAIIGGSSNNNDKKSNKTKTSQNESSDEEKSQKPVLSSISAKKKTPTTKATTSATPTTTPITKPKVAVDKVFVKRLVKIIQLVIYNRPKILKYLSFHTIFLVFRSLLSLYVASLDGRLVSLLVKGEGKEFLLGIVWWMVVSVPATFTNSMLNYLSREISKEVRIGVTKVVMDQYIPVPSQQVIEKTPLTITSTITAEISEGNPDSSSRTISLSPSSLTEKQKKVKMYYALRNLDDRIHNADQLLTVDIFNFAKSLTNLYSNLAKPTFDMFLYSWKLSHSIGAEGMLAVGILVQLSGSFLKFVTPPFGKYVAREAELEGTFRFEHSRLLEYSEEIAFHAGEDTERGNLDRAYFTLVKHVNQILRRRLVHSVFEDFVVKYFWGALGLALCSMSIFFEMPGLENLAGQDRTQLFIMNRRLLLSASDAFGRILSSYKDISQLSGFTSRISGLLDVMGDISNGHFVKTLVSSGESRSKTLLDLNKYGEIIQGRPDINFVNVPIVSPNGDVLVPSLTCRVPHGRHLLIIGPNGCGKSSLFRILGGLWPVFQGSDAEIPTIVEKPYAKEIFYIPQRAYLSKGTLRQQIIYPDVDPEDEAVKDDRAHLSLQALKATDEEIVGMMAIVGIDHLANVYSNGLSEVREWKEELSTGLQQRIAMARLFYHRPKYAILDECTSTMPLELETASYNHAKQLGISLLTVSHRRSLWQYHDLVLEFDGEGGYVFLEMDPEKRLNLVQEKEGLDKKLQLVGEWEEKLAMLKGIVEESTLSLSLEPPLSQSLEPTT</sequence>
<evidence type="ECO:0000256" key="1">
    <source>
        <dbReference type="ARBA" id="ARBA00008575"/>
    </source>
</evidence>
<keyword evidence="6 9" id="KW-1133">Transmembrane helix</keyword>
<dbReference type="SUPFAM" id="SSF52540">
    <property type="entry name" value="P-loop containing nucleoside triphosphate hydrolases"/>
    <property type="match status" value="1"/>
</dbReference>
<feature type="transmembrane region" description="Helical" evidence="9">
    <location>
        <begin position="173"/>
        <end position="193"/>
    </location>
</feature>
<accession>A0A1E3PCK6</accession>
<evidence type="ECO:0000256" key="5">
    <source>
        <dbReference type="ARBA" id="ARBA00022840"/>
    </source>
</evidence>
<dbReference type="Pfam" id="PF00005">
    <property type="entry name" value="ABC_tran"/>
    <property type="match status" value="1"/>
</dbReference>
<evidence type="ECO:0000256" key="7">
    <source>
        <dbReference type="ARBA" id="ARBA00023136"/>
    </source>
</evidence>
<keyword evidence="2" id="KW-0813">Transport</keyword>
<proteinExistence type="inferred from homology"/>
<dbReference type="PROSITE" id="PS50893">
    <property type="entry name" value="ABC_TRANSPORTER_2"/>
    <property type="match status" value="1"/>
</dbReference>
<dbReference type="PANTHER" id="PTHR11384">
    <property type="entry name" value="ATP-BINDING CASSETTE, SUB-FAMILY D MEMBER"/>
    <property type="match status" value="1"/>
</dbReference>
<feature type="transmembrane region" description="Helical" evidence="9">
    <location>
        <begin position="413"/>
        <end position="433"/>
    </location>
</feature>
<evidence type="ECO:0000256" key="3">
    <source>
        <dbReference type="ARBA" id="ARBA00022692"/>
    </source>
</evidence>